<protein>
    <submittedName>
        <fullName evidence="2">GNAT family acetyltransferase</fullName>
    </submittedName>
</protein>
<comment type="caution">
    <text evidence="2">The sequence shown here is derived from an EMBL/GenBank/DDBJ whole genome shotgun (WGS) entry which is preliminary data.</text>
</comment>
<accession>A0A0N0IUA2</accession>
<dbReference type="PATRIC" id="fig|253.9.peg.1936"/>
<feature type="domain" description="N-acetyltransferase" evidence="1">
    <location>
        <begin position="2"/>
        <end position="158"/>
    </location>
</feature>
<organism evidence="2 3">
    <name type="scientific">Chryseobacterium indologenes</name>
    <name type="common">Flavobacterium indologenes</name>
    <dbReference type="NCBI Taxonomy" id="253"/>
    <lineage>
        <taxon>Bacteria</taxon>
        <taxon>Pseudomonadati</taxon>
        <taxon>Bacteroidota</taxon>
        <taxon>Flavobacteriia</taxon>
        <taxon>Flavobacteriales</taxon>
        <taxon>Weeksellaceae</taxon>
        <taxon>Chryseobacterium group</taxon>
        <taxon>Chryseobacterium</taxon>
    </lineage>
</organism>
<evidence type="ECO:0000313" key="2">
    <source>
        <dbReference type="EMBL" id="KPE49422.1"/>
    </source>
</evidence>
<dbReference type="SUPFAM" id="SSF55729">
    <property type="entry name" value="Acyl-CoA N-acyltransferases (Nat)"/>
    <property type="match status" value="1"/>
</dbReference>
<reference evidence="3" key="2">
    <citation type="submission" date="2015-09" db="EMBL/GenBank/DDBJ databases">
        <title>Draft genome sequence of a multidrug-resistant Chryseobacterium indologenes isolate from Malaysia.</title>
        <authorList>
            <person name="Yu C.Y."/>
            <person name="Ang G.Y."/>
            <person name="Chan K.-G."/>
        </authorList>
    </citation>
    <scope>NUCLEOTIDE SEQUENCE [LARGE SCALE GENOMIC DNA]</scope>
    <source>
        <strain evidence="3">CI_885</strain>
    </source>
</reference>
<dbReference type="RefSeq" id="WP_062702633.1">
    <property type="nucleotide sequence ID" value="NZ_LJOD01000018.1"/>
</dbReference>
<dbReference type="Gene3D" id="3.40.630.30">
    <property type="match status" value="1"/>
</dbReference>
<keyword evidence="2" id="KW-0808">Transferase</keyword>
<dbReference type="InterPro" id="IPR000182">
    <property type="entry name" value="GNAT_dom"/>
</dbReference>
<name>A0A0N0IUA2_CHRID</name>
<sequence length="358" mass="41776">MIELKTFNRKELEDFISSGSFQQYDFLPVTRHRAESQIRNPKASDEQILLILAFHQDQLAGYAGCFPDSFVTGEKVIPYAWLSTLYVHPEFRKKRVAKKLLKKACEEYDGRIAITEFTAEAEALYTIMGVFEYIFPKEGKKYYFRADAAGIIPDKKPETKALKPLFQVLDAITNSILSVKNIMVKKPDFRYEVLNRIDAQSTAFINKFSSRRNAEEINVFIDHPWILEGKKDPRYLFSSFAEVFKYSWVKIYDENNRLSSCFLLQLRDGYLKIPYLFSDADLNHVVRFLGYFIAENKIKGFTSYQSALNDKIKDSDIFPKIHERSFKREYLFHQQLLQTLPEGFDPLYQDGDGDCMMT</sequence>
<dbReference type="GO" id="GO:0016747">
    <property type="term" value="F:acyltransferase activity, transferring groups other than amino-acyl groups"/>
    <property type="evidence" value="ECO:0007669"/>
    <property type="project" value="InterPro"/>
</dbReference>
<dbReference type="Proteomes" id="UP000037953">
    <property type="component" value="Unassembled WGS sequence"/>
</dbReference>
<dbReference type="EMBL" id="LJOD01000018">
    <property type="protein sequence ID" value="KPE49422.1"/>
    <property type="molecule type" value="Genomic_DNA"/>
</dbReference>
<evidence type="ECO:0000259" key="1">
    <source>
        <dbReference type="PROSITE" id="PS51186"/>
    </source>
</evidence>
<gene>
    <name evidence="2" type="ORF">AOB46_19810</name>
</gene>
<proteinExistence type="predicted"/>
<dbReference type="Pfam" id="PF00583">
    <property type="entry name" value="Acetyltransf_1"/>
    <property type="match status" value="1"/>
</dbReference>
<reference evidence="2 3" key="1">
    <citation type="journal article" date="2015" name="Genom Data">
        <title>Draft genome sequence of a multidrug-resistant Chryseobacterium indologenes isolate from Malaysia.</title>
        <authorList>
            <person name="Yu C.Y."/>
            <person name="Ang G.Y."/>
            <person name="Cheng H.J."/>
            <person name="Cheong Y.M."/>
            <person name="Yin W.F."/>
            <person name="Chan K.G."/>
        </authorList>
    </citation>
    <scope>NUCLEOTIDE SEQUENCE [LARGE SCALE GENOMIC DNA]</scope>
    <source>
        <strain evidence="2 3">CI_885</strain>
    </source>
</reference>
<dbReference type="AlphaFoldDB" id="A0A0N0IUA2"/>
<evidence type="ECO:0000313" key="3">
    <source>
        <dbReference type="Proteomes" id="UP000037953"/>
    </source>
</evidence>
<dbReference type="OrthoDB" id="1118862at2"/>
<dbReference type="CDD" id="cd04301">
    <property type="entry name" value="NAT_SF"/>
    <property type="match status" value="1"/>
</dbReference>
<dbReference type="PROSITE" id="PS51186">
    <property type="entry name" value="GNAT"/>
    <property type="match status" value="1"/>
</dbReference>
<dbReference type="InterPro" id="IPR016181">
    <property type="entry name" value="Acyl_CoA_acyltransferase"/>
</dbReference>